<proteinExistence type="predicted"/>
<dbReference type="EMBL" id="CAACVG010004681">
    <property type="protein sequence ID" value="VEN38576.1"/>
    <property type="molecule type" value="Genomic_DNA"/>
</dbReference>
<keyword evidence="2" id="KW-1185">Reference proteome</keyword>
<protein>
    <submittedName>
        <fullName evidence="1">Uncharacterized protein</fullName>
    </submittedName>
</protein>
<reference evidence="1 2" key="1">
    <citation type="submission" date="2019-01" db="EMBL/GenBank/DDBJ databases">
        <authorList>
            <person name="Sayadi A."/>
        </authorList>
    </citation>
    <scope>NUCLEOTIDE SEQUENCE [LARGE SCALE GENOMIC DNA]</scope>
</reference>
<evidence type="ECO:0000313" key="2">
    <source>
        <dbReference type="Proteomes" id="UP000410492"/>
    </source>
</evidence>
<name>A0A653BTB5_CALMS</name>
<organism evidence="1 2">
    <name type="scientific">Callosobruchus maculatus</name>
    <name type="common">Southern cowpea weevil</name>
    <name type="synonym">Pulse bruchid</name>
    <dbReference type="NCBI Taxonomy" id="64391"/>
    <lineage>
        <taxon>Eukaryota</taxon>
        <taxon>Metazoa</taxon>
        <taxon>Ecdysozoa</taxon>
        <taxon>Arthropoda</taxon>
        <taxon>Hexapoda</taxon>
        <taxon>Insecta</taxon>
        <taxon>Pterygota</taxon>
        <taxon>Neoptera</taxon>
        <taxon>Endopterygota</taxon>
        <taxon>Coleoptera</taxon>
        <taxon>Polyphaga</taxon>
        <taxon>Cucujiformia</taxon>
        <taxon>Chrysomeloidea</taxon>
        <taxon>Chrysomelidae</taxon>
        <taxon>Bruchinae</taxon>
        <taxon>Bruchini</taxon>
        <taxon>Callosobruchus</taxon>
    </lineage>
</organism>
<gene>
    <name evidence="1" type="ORF">CALMAC_LOCUS3425</name>
</gene>
<accession>A0A653BTB5</accession>
<dbReference type="AlphaFoldDB" id="A0A653BTB5"/>
<dbReference type="Proteomes" id="UP000410492">
    <property type="component" value="Unassembled WGS sequence"/>
</dbReference>
<sequence length="69" mass="8093">MTLFTFPLFQYHKKIRILEYTNYIHISDKDSTCNPFRLINSTETHNSAELLDDKLSSIVNRNNWASDNG</sequence>
<evidence type="ECO:0000313" key="1">
    <source>
        <dbReference type="EMBL" id="VEN38576.1"/>
    </source>
</evidence>